<dbReference type="EMBL" id="QFOI01000056">
    <property type="protein sequence ID" value="PZP50726.1"/>
    <property type="molecule type" value="Genomic_DNA"/>
</dbReference>
<sequence>MKILELIRPAYLEVRRIGNNIRRSIEYSLSAKKKDIKIAISTVLGYSEQTIPKLINDLKKYGFSGNSIYVFEGGHNKIEHSFAGYHYYKIDHNSFDLNGLITINELNLNADYWLLLHDTVTIGKKFKKMVYTCQFKNFLGLKLLKKDVSMNIGFYSMPLIRQNSEYLHSFKNTDYTEKGLLNAKERGAIEEDYIFKNSQNIGYVHYDLQYRVKCENDVMYKGRLRRMEYYPQLDMTKYKANFVTDKEWIIKL</sequence>
<accession>A0A2W5GY48</accession>
<protein>
    <recommendedName>
        <fullName evidence="3">DUF5672 domain-containing protein</fullName>
    </recommendedName>
</protein>
<evidence type="ECO:0000313" key="2">
    <source>
        <dbReference type="Proteomes" id="UP000249645"/>
    </source>
</evidence>
<organism evidence="1 2">
    <name type="scientific">Pseudopedobacter saltans</name>
    <dbReference type="NCBI Taxonomy" id="151895"/>
    <lineage>
        <taxon>Bacteria</taxon>
        <taxon>Pseudomonadati</taxon>
        <taxon>Bacteroidota</taxon>
        <taxon>Sphingobacteriia</taxon>
        <taxon>Sphingobacteriales</taxon>
        <taxon>Sphingobacteriaceae</taxon>
        <taxon>Pseudopedobacter</taxon>
    </lineage>
</organism>
<comment type="caution">
    <text evidence="1">The sequence shown here is derived from an EMBL/GenBank/DDBJ whole genome shotgun (WGS) entry which is preliminary data.</text>
</comment>
<evidence type="ECO:0000313" key="1">
    <source>
        <dbReference type="EMBL" id="PZP50726.1"/>
    </source>
</evidence>
<dbReference type="Proteomes" id="UP000249645">
    <property type="component" value="Unassembled WGS sequence"/>
</dbReference>
<evidence type="ECO:0008006" key="3">
    <source>
        <dbReference type="Google" id="ProtNLM"/>
    </source>
</evidence>
<gene>
    <name evidence="1" type="ORF">DI598_04950</name>
</gene>
<reference evidence="1 2" key="1">
    <citation type="submission" date="2017-11" db="EMBL/GenBank/DDBJ databases">
        <title>Infants hospitalized years apart are colonized by the same room-sourced microbial strains.</title>
        <authorList>
            <person name="Brooks B."/>
            <person name="Olm M.R."/>
            <person name="Firek B.A."/>
            <person name="Baker R."/>
            <person name="Thomas B.C."/>
            <person name="Morowitz M.J."/>
            <person name="Banfield J.F."/>
        </authorList>
    </citation>
    <scope>NUCLEOTIDE SEQUENCE [LARGE SCALE GENOMIC DNA]</scope>
    <source>
        <strain evidence="1">S2_009_000_R2_76</strain>
    </source>
</reference>
<name>A0A2W5GY48_9SPHI</name>
<dbReference type="AlphaFoldDB" id="A0A2W5GY48"/>
<proteinExistence type="predicted"/>